<dbReference type="InterPro" id="IPR007197">
    <property type="entry name" value="rSAM"/>
</dbReference>
<dbReference type="RefSeq" id="WP_301935298.1">
    <property type="nucleotide sequence ID" value="NZ_JAUEII010000101.1"/>
</dbReference>
<comment type="cofactor">
    <cofactor evidence="1">
        <name>[4Fe-4S] cluster</name>
        <dbReference type="ChEBI" id="CHEBI:49883"/>
    </cofactor>
</comment>
<evidence type="ECO:0000313" key="7">
    <source>
        <dbReference type="EMBL" id="MDN0051288.1"/>
    </source>
</evidence>
<comment type="caution">
    <text evidence="7">The sequence shown here is derived from an EMBL/GenBank/DDBJ whole genome shotgun (WGS) entry which is preliminary data.</text>
</comment>
<evidence type="ECO:0000256" key="1">
    <source>
        <dbReference type="ARBA" id="ARBA00001966"/>
    </source>
</evidence>
<dbReference type="InterPro" id="IPR058240">
    <property type="entry name" value="rSAM_sf"/>
</dbReference>
<dbReference type="InterPro" id="IPR013785">
    <property type="entry name" value="Aldolase_TIM"/>
</dbReference>
<evidence type="ECO:0000259" key="6">
    <source>
        <dbReference type="PROSITE" id="PS51918"/>
    </source>
</evidence>
<feature type="domain" description="Radical SAM core" evidence="6">
    <location>
        <begin position="91"/>
        <end position="304"/>
    </location>
</feature>
<gene>
    <name evidence="7" type="ORF">QVO10_18290</name>
</gene>
<evidence type="ECO:0000313" key="8">
    <source>
        <dbReference type="Proteomes" id="UP001167871"/>
    </source>
</evidence>
<dbReference type="EMBL" id="JAUEII010000101">
    <property type="protein sequence ID" value="MDN0051288.1"/>
    <property type="molecule type" value="Genomic_DNA"/>
</dbReference>
<dbReference type="SFLD" id="SFLDG01386">
    <property type="entry name" value="main_SPASM_domain-containing"/>
    <property type="match status" value="1"/>
</dbReference>
<keyword evidence="4" id="KW-0408">Iron</keyword>
<reference evidence="7" key="1">
    <citation type="submission" date="2023-06" db="EMBL/GenBank/DDBJ databases">
        <authorList>
            <person name="Zeman M."/>
            <person name="Kubasova T."/>
            <person name="Jahodarova E."/>
            <person name="Nykrynova M."/>
            <person name="Rychlik I."/>
        </authorList>
    </citation>
    <scope>NUCLEOTIDE SEQUENCE</scope>
    <source>
        <strain evidence="7">84_SSukc20</strain>
    </source>
</reference>
<protein>
    <submittedName>
        <fullName evidence="7">Radical SAM protein</fullName>
    </submittedName>
</protein>
<evidence type="ECO:0000256" key="3">
    <source>
        <dbReference type="ARBA" id="ARBA00022723"/>
    </source>
</evidence>
<dbReference type="Proteomes" id="UP001167871">
    <property type="component" value="Unassembled WGS sequence"/>
</dbReference>
<evidence type="ECO:0000256" key="4">
    <source>
        <dbReference type="ARBA" id="ARBA00023004"/>
    </source>
</evidence>
<name>A0ABT7XBP8_9BACE</name>
<dbReference type="PANTHER" id="PTHR11228">
    <property type="entry name" value="RADICAL SAM DOMAIN PROTEIN"/>
    <property type="match status" value="1"/>
</dbReference>
<evidence type="ECO:0000256" key="5">
    <source>
        <dbReference type="ARBA" id="ARBA00023014"/>
    </source>
</evidence>
<accession>A0ABT7XBP8</accession>
<keyword evidence="5" id="KW-0411">Iron-sulfur</keyword>
<reference evidence="7" key="2">
    <citation type="submission" date="2024-05" db="EMBL/GenBank/DDBJ databases">
        <title>Identification and characterization of horizontal gene transfer across gut microbiota members of farm animals based on homology search.</title>
        <authorList>
            <person name="Schwarzerova J."/>
            <person name="Nykrynova M."/>
            <person name="Jureckova K."/>
            <person name="Cejkova D."/>
            <person name="Rychlik I."/>
        </authorList>
    </citation>
    <scope>NUCLEOTIDE SEQUENCE</scope>
    <source>
        <strain evidence="7">84_SSukc20</strain>
    </source>
</reference>
<dbReference type="Pfam" id="PF04055">
    <property type="entry name" value="Radical_SAM"/>
    <property type="match status" value="1"/>
</dbReference>
<organism evidence="7 8">
    <name type="scientific">Bacteroides gallinaceum</name>
    <dbReference type="NCBI Taxonomy" id="1462571"/>
    <lineage>
        <taxon>Bacteria</taxon>
        <taxon>Pseudomonadati</taxon>
        <taxon>Bacteroidota</taxon>
        <taxon>Bacteroidia</taxon>
        <taxon>Bacteroidales</taxon>
        <taxon>Bacteroidaceae</taxon>
        <taxon>Bacteroides</taxon>
    </lineage>
</organism>
<dbReference type="PROSITE" id="PS51918">
    <property type="entry name" value="RADICAL_SAM"/>
    <property type="match status" value="1"/>
</dbReference>
<keyword evidence="2" id="KW-0949">S-adenosyl-L-methionine</keyword>
<proteinExistence type="predicted"/>
<dbReference type="Gene3D" id="3.20.20.70">
    <property type="entry name" value="Aldolase class I"/>
    <property type="match status" value="1"/>
</dbReference>
<dbReference type="SUPFAM" id="SSF102114">
    <property type="entry name" value="Radical SAM enzymes"/>
    <property type="match status" value="1"/>
</dbReference>
<dbReference type="PANTHER" id="PTHR11228:SF7">
    <property type="entry name" value="PQQA PEPTIDE CYCLASE"/>
    <property type="match status" value="1"/>
</dbReference>
<sequence>MQVKKEISLDYKFYLPAMIDYINYGGKIIVIAREEGNWIVLDNHAQYVYFNALRTKKIGEALQQTGCPEEDAKWVVTQLVARHFETPPKHQKLTPVMQLYLTNSCNMHCPHCYMRAGKAVKNELTTDEVFSILNAYKQNGGVDVKLTGGEIALRPDLFDIAEYGAALGLHIELLTNGTLWTKESIERIIPYITVVQISIDGYNEEENAKVRGKGNFQKALDAVHYFTISGARVHVAMTAYYSADLSQKADYYADFAKNLKEKYKNYNLDVFIATGLLPGRYGELSPKEEEEYTAITQGIYSRYRGCQSFIDEGFIGRHQVGLILSNCSYGYPTIASNGDVFMCPIISATNIVANIRTTPLAEIMEICNHAHSLSETKNLEPCNHCELKSICGGDCRIRYFDELKRNDIENVVAPIRRRCSQNVKNRFYELMINTNTEIFH</sequence>
<dbReference type="CDD" id="cd01335">
    <property type="entry name" value="Radical_SAM"/>
    <property type="match status" value="1"/>
</dbReference>
<evidence type="ECO:0000256" key="2">
    <source>
        <dbReference type="ARBA" id="ARBA00022691"/>
    </source>
</evidence>
<dbReference type="SFLD" id="SFLDS00029">
    <property type="entry name" value="Radical_SAM"/>
    <property type="match status" value="1"/>
</dbReference>
<dbReference type="SFLD" id="SFLDG01067">
    <property type="entry name" value="SPASM/twitch_domain_containing"/>
    <property type="match status" value="1"/>
</dbReference>
<dbReference type="InterPro" id="IPR023885">
    <property type="entry name" value="4Fe4S-binding_SPASM_dom"/>
</dbReference>
<dbReference type="NCBIfam" id="TIGR04085">
    <property type="entry name" value="rSAM_more_4Fe4S"/>
    <property type="match status" value="1"/>
</dbReference>
<keyword evidence="3" id="KW-0479">Metal-binding</keyword>
<keyword evidence="8" id="KW-1185">Reference proteome</keyword>
<dbReference type="InterPro" id="IPR050377">
    <property type="entry name" value="Radical_SAM_PqqE_MftC-like"/>
</dbReference>